<reference evidence="2 3" key="1">
    <citation type="journal article" date="2019" name="Sci. Rep.">
        <title>Orb-weaving spider Araneus ventricosus genome elucidates the spidroin gene catalogue.</title>
        <authorList>
            <person name="Kono N."/>
            <person name="Nakamura H."/>
            <person name="Ohtoshi R."/>
            <person name="Moran D.A.P."/>
            <person name="Shinohara A."/>
            <person name="Yoshida Y."/>
            <person name="Fujiwara M."/>
            <person name="Mori M."/>
            <person name="Tomita M."/>
            <person name="Arakawa K."/>
        </authorList>
    </citation>
    <scope>NUCLEOTIDE SEQUENCE [LARGE SCALE GENOMIC DNA]</scope>
</reference>
<evidence type="ECO:0000313" key="1">
    <source>
        <dbReference type="EMBL" id="GBO36738.1"/>
    </source>
</evidence>
<evidence type="ECO:0000313" key="2">
    <source>
        <dbReference type="EMBL" id="GBO36811.1"/>
    </source>
</evidence>
<evidence type="ECO:0000313" key="3">
    <source>
        <dbReference type="Proteomes" id="UP000499080"/>
    </source>
</evidence>
<dbReference type="AlphaFoldDB" id="A0A4Y2WIH9"/>
<name>A0A4Y2WIH9_ARAVE</name>
<dbReference type="EMBL" id="BGPR01060987">
    <property type="protein sequence ID" value="GBO36738.1"/>
    <property type="molecule type" value="Genomic_DNA"/>
</dbReference>
<dbReference type="Proteomes" id="UP000499080">
    <property type="component" value="Unassembled WGS sequence"/>
</dbReference>
<protein>
    <submittedName>
        <fullName evidence="2">Uncharacterized protein</fullName>
    </submittedName>
</protein>
<gene>
    <name evidence="2" type="ORF">AVEN_191185_1</name>
    <name evidence="1" type="ORF">AVEN_81090_1</name>
</gene>
<sequence>MLSKTVANCMSVVWASWTEHVHYSTTITGLHTSLSMSERANQLATKIGGPRRHVTQEEQQVLGKLKTTCQAVTAVAGAASTGPVRHMAGCENSSYLRSGWGRPPAPPSGFCRIRGTRSKLFPFFLHPTLSNISFREISRFLFLIFSAAPLRADGGYFSG</sequence>
<proteinExistence type="predicted"/>
<comment type="caution">
    <text evidence="2">The sequence shown here is derived from an EMBL/GenBank/DDBJ whole genome shotgun (WGS) entry which is preliminary data.</text>
</comment>
<accession>A0A4Y2WIH9</accession>
<dbReference type="EMBL" id="BGPR01061097">
    <property type="protein sequence ID" value="GBO36811.1"/>
    <property type="molecule type" value="Genomic_DNA"/>
</dbReference>
<organism evidence="2 3">
    <name type="scientific">Araneus ventricosus</name>
    <name type="common">Orbweaver spider</name>
    <name type="synonym">Epeira ventricosa</name>
    <dbReference type="NCBI Taxonomy" id="182803"/>
    <lineage>
        <taxon>Eukaryota</taxon>
        <taxon>Metazoa</taxon>
        <taxon>Ecdysozoa</taxon>
        <taxon>Arthropoda</taxon>
        <taxon>Chelicerata</taxon>
        <taxon>Arachnida</taxon>
        <taxon>Araneae</taxon>
        <taxon>Araneomorphae</taxon>
        <taxon>Entelegynae</taxon>
        <taxon>Araneoidea</taxon>
        <taxon>Araneidae</taxon>
        <taxon>Araneus</taxon>
    </lineage>
</organism>
<keyword evidence="3" id="KW-1185">Reference proteome</keyword>